<keyword evidence="5" id="KW-1185">Reference proteome</keyword>
<evidence type="ECO:0000259" key="3">
    <source>
        <dbReference type="Pfam" id="PF13204"/>
    </source>
</evidence>
<dbReference type="EMBL" id="PVWQ01000005">
    <property type="protein sequence ID" value="RDW81489.1"/>
    <property type="molecule type" value="Genomic_DNA"/>
</dbReference>
<name>A0A3D8S5D2_9EURO</name>
<feature type="domain" description="Putative collagen-binding" evidence="2">
    <location>
        <begin position="416"/>
        <end position="508"/>
    </location>
</feature>
<sequence length="513" mass="56230">MVQAPSFRSFLTLALALALTLPTLTHAAWQVPPEYALTPSPNGRFLQDAAGSPFFWQADTAWLLFHRLNHTEAETYLSDRASKGFNVVLAVGFTQIGIDSPNRNGDLPFIDEDVTRPNEPYWAYVDEIVELAWAKGIRICLVPSWGKFVHDNENNPGVLNLTTSYPFGTFIGNRYPYLPKTLVGDTNPYWQNKTAVRDNYAAGGAPPVYAVTDYTPVYDAMARGIVDGERKAINSSSRSPLMTIHPTNQWFAGGPLALASSFFGNYSWLTLDASQSGHTDYAPNPPIPWWNARRGWESVELMYAAGNETGRVLPVIDNEPHYENRYNNGKAGNVAWNASDVRVGSWQAVFSGAAGLTYGANAIQQMAIPGLFESDGTGPSDDWAADLVLPGSSQMQFVQKAMLDRGDSTSTYNNRIPAQDIILGDAGTDDKRVTATMDSNGGWIMVYTPTGEPFEIDTGRLSSCDVQASWYDPLDGEYTAFAFDGCGDVVRFEAPARAGHLDWVLVLEVGEVD</sequence>
<evidence type="ECO:0000313" key="4">
    <source>
        <dbReference type="EMBL" id="RDW81489.1"/>
    </source>
</evidence>
<dbReference type="PANTHER" id="PTHR37836">
    <property type="entry name" value="LMO1036 PROTEIN"/>
    <property type="match status" value="1"/>
</dbReference>
<dbReference type="RefSeq" id="XP_026604542.1">
    <property type="nucleotide sequence ID" value="XM_026747062.1"/>
</dbReference>
<dbReference type="STRING" id="1810919.A0A3D8S5D2"/>
<evidence type="ECO:0008006" key="6">
    <source>
        <dbReference type="Google" id="ProtNLM"/>
    </source>
</evidence>
<feature type="signal peptide" evidence="1">
    <location>
        <begin position="1"/>
        <end position="27"/>
    </location>
</feature>
<proteinExistence type="predicted"/>
<gene>
    <name evidence="4" type="ORF">DSM5745_05046</name>
</gene>
<dbReference type="GeneID" id="38115416"/>
<evidence type="ECO:0000256" key="1">
    <source>
        <dbReference type="SAM" id="SignalP"/>
    </source>
</evidence>
<feature type="domain" description="Apiosidase-like catalytic" evidence="3">
    <location>
        <begin position="40"/>
        <end position="404"/>
    </location>
</feature>
<dbReference type="Proteomes" id="UP000256690">
    <property type="component" value="Unassembled WGS sequence"/>
</dbReference>
<dbReference type="Pfam" id="PF12904">
    <property type="entry name" value="Collagen_bind_2"/>
    <property type="match status" value="1"/>
</dbReference>
<dbReference type="Pfam" id="PF13204">
    <property type="entry name" value="Apiosidase"/>
    <property type="match status" value="1"/>
</dbReference>
<dbReference type="AlphaFoldDB" id="A0A3D8S5D2"/>
<keyword evidence="1" id="KW-0732">Signal</keyword>
<reference evidence="4 5" key="1">
    <citation type="journal article" date="2018" name="IMA Fungus">
        <title>IMA Genome-F 9: Draft genome sequence of Annulohypoxylon stygium, Aspergillus mulundensis, Berkeleyomyces basicola (syn. Thielaviopsis basicola), Ceratocystis smalleyi, two Cercospora beticola strains, Coleophoma cylindrospora, Fusarium fracticaudum, Phialophora cf. hyalina, and Morchella septimelata.</title>
        <authorList>
            <person name="Wingfield B.D."/>
            <person name="Bills G.F."/>
            <person name="Dong Y."/>
            <person name="Huang W."/>
            <person name="Nel W.J."/>
            <person name="Swalarsk-Parry B.S."/>
            <person name="Vaghefi N."/>
            <person name="Wilken P.M."/>
            <person name="An Z."/>
            <person name="de Beer Z.W."/>
            <person name="De Vos L."/>
            <person name="Chen L."/>
            <person name="Duong T.A."/>
            <person name="Gao Y."/>
            <person name="Hammerbacher A."/>
            <person name="Kikkert J.R."/>
            <person name="Li Y."/>
            <person name="Li H."/>
            <person name="Li K."/>
            <person name="Li Q."/>
            <person name="Liu X."/>
            <person name="Ma X."/>
            <person name="Naidoo K."/>
            <person name="Pethybridge S.J."/>
            <person name="Sun J."/>
            <person name="Steenkamp E.T."/>
            <person name="van der Nest M.A."/>
            <person name="van Wyk S."/>
            <person name="Wingfield M.J."/>
            <person name="Xiong C."/>
            <person name="Yue Q."/>
            <person name="Zhang X."/>
        </authorList>
    </citation>
    <scope>NUCLEOTIDE SEQUENCE [LARGE SCALE GENOMIC DNA]</scope>
    <source>
        <strain evidence="4 5">DSM 5745</strain>
    </source>
</reference>
<dbReference type="PANTHER" id="PTHR37836:SF2">
    <property type="entry name" value="DUF4038 DOMAIN-CONTAINING PROTEIN"/>
    <property type="match status" value="1"/>
</dbReference>
<dbReference type="OrthoDB" id="2581507at2759"/>
<organism evidence="4 5">
    <name type="scientific">Aspergillus mulundensis</name>
    <dbReference type="NCBI Taxonomy" id="1810919"/>
    <lineage>
        <taxon>Eukaryota</taxon>
        <taxon>Fungi</taxon>
        <taxon>Dikarya</taxon>
        <taxon>Ascomycota</taxon>
        <taxon>Pezizomycotina</taxon>
        <taxon>Eurotiomycetes</taxon>
        <taxon>Eurotiomycetidae</taxon>
        <taxon>Eurotiales</taxon>
        <taxon>Aspergillaceae</taxon>
        <taxon>Aspergillus</taxon>
        <taxon>Aspergillus subgen. Nidulantes</taxon>
    </lineage>
</organism>
<evidence type="ECO:0000259" key="2">
    <source>
        <dbReference type="Pfam" id="PF12904"/>
    </source>
</evidence>
<dbReference type="Gene3D" id="3.20.20.80">
    <property type="entry name" value="Glycosidases"/>
    <property type="match status" value="1"/>
</dbReference>
<evidence type="ECO:0000313" key="5">
    <source>
        <dbReference type="Proteomes" id="UP000256690"/>
    </source>
</evidence>
<dbReference type="InterPro" id="IPR024749">
    <property type="entry name" value="Collagen-bd_put"/>
</dbReference>
<feature type="chain" id="PRO_5017706800" description="DUF4038 domain-containing protein" evidence="1">
    <location>
        <begin position="28"/>
        <end position="513"/>
    </location>
</feature>
<comment type="caution">
    <text evidence="4">The sequence shown here is derived from an EMBL/GenBank/DDBJ whole genome shotgun (WGS) entry which is preliminary data.</text>
</comment>
<accession>A0A3D8S5D2</accession>
<dbReference type="InterPro" id="IPR025277">
    <property type="entry name" value="Apiosidase-like_cat_dom"/>
</dbReference>
<protein>
    <recommendedName>
        <fullName evidence="6">DUF4038 domain-containing protein</fullName>
    </recommendedName>
</protein>